<evidence type="ECO:0000256" key="1">
    <source>
        <dbReference type="ARBA" id="ARBA00004604"/>
    </source>
</evidence>
<feature type="region of interest" description="Disordered" evidence="8">
    <location>
        <begin position="382"/>
        <end position="412"/>
    </location>
</feature>
<keyword evidence="5 7" id="KW-0687">Ribonucleoprotein</keyword>
<feature type="region of interest" description="Disordered" evidence="8">
    <location>
        <begin position="145"/>
        <end position="213"/>
    </location>
</feature>
<feature type="compositionally biased region" description="Basic and acidic residues" evidence="8">
    <location>
        <begin position="632"/>
        <end position="642"/>
    </location>
</feature>
<comment type="subcellular location">
    <subcellularLocation>
        <location evidence="1 7">Nucleus</location>
        <location evidence="1 7">Nucleolus</location>
    </subcellularLocation>
</comment>
<dbReference type="GO" id="GO:0005732">
    <property type="term" value="C:sno(s)RNA-containing ribonucleoprotein complex"/>
    <property type="evidence" value="ECO:0007669"/>
    <property type="project" value="UniProtKB-UniRule"/>
</dbReference>
<dbReference type="EMBL" id="KZ559188">
    <property type="protein sequence ID" value="PLB34034.1"/>
    <property type="molecule type" value="Genomic_DNA"/>
</dbReference>
<dbReference type="Proteomes" id="UP000234585">
    <property type="component" value="Unassembled WGS sequence"/>
</dbReference>
<dbReference type="OrthoDB" id="445326at2759"/>
<dbReference type="RefSeq" id="XP_024668046.1">
    <property type="nucleotide sequence ID" value="XM_024820028.1"/>
</dbReference>
<accession>A0A2I2F089</accession>
<evidence type="ECO:0000256" key="2">
    <source>
        <dbReference type="ARBA" id="ARBA00022517"/>
    </source>
</evidence>
<feature type="compositionally biased region" description="Acidic residues" evidence="8">
    <location>
        <begin position="382"/>
        <end position="392"/>
    </location>
</feature>
<evidence type="ECO:0000256" key="7">
    <source>
        <dbReference type="PIRNR" id="PIRNR017300"/>
    </source>
</evidence>
<feature type="region of interest" description="Disordered" evidence="8">
    <location>
        <begin position="342"/>
        <end position="370"/>
    </location>
</feature>
<dbReference type="PANTHER" id="PTHR17039:SF0">
    <property type="entry name" value="U3 SMALL NUCLEOLAR RIBONUCLEOPROTEIN PROTEIN MPP10"/>
    <property type="match status" value="1"/>
</dbReference>
<comment type="function">
    <text evidence="7">Involved in nucleolar processing of pre-18S ribosomal RNA.</text>
</comment>
<dbReference type="AlphaFoldDB" id="A0A2I2F089"/>
<feature type="region of interest" description="Disordered" evidence="8">
    <location>
        <begin position="630"/>
        <end position="672"/>
    </location>
</feature>
<dbReference type="STRING" id="41067.A0A2I2F089"/>
<dbReference type="PANTHER" id="PTHR17039">
    <property type="entry name" value="U3 SMALL NUCLEOLAR RIBONUCLEOPROTEIN PROTEIN MPP10"/>
    <property type="match status" value="1"/>
</dbReference>
<comment type="similarity">
    <text evidence="6 7">Belongs to the MPP10 family.</text>
</comment>
<name>A0A2I2F089_ASPCN</name>
<proteinExistence type="inferred from homology"/>
<feature type="compositionally biased region" description="Basic and acidic residues" evidence="8">
    <location>
        <begin position="686"/>
        <end position="695"/>
    </location>
</feature>
<keyword evidence="10" id="KW-1185">Reference proteome</keyword>
<dbReference type="GeneID" id="36527188"/>
<evidence type="ECO:0000256" key="8">
    <source>
        <dbReference type="SAM" id="MobiDB-lite"/>
    </source>
</evidence>
<feature type="compositionally biased region" description="Acidic residues" evidence="8">
    <location>
        <begin position="287"/>
        <end position="314"/>
    </location>
</feature>
<gene>
    <name evidence="9" type="ORF">BDW47DRAFT_84803</name>
</gene>
<feature type="region of interest" description="Disordered" evidence="8">
    <location>
        <begin position="245"/>
        <end position="325"/>
    </location>
</feature>
<dbReference type="GO" id="GO:0006364">
    <property type="term" value="P:rRNA processing"/>
    <property type="evidence" value="ECO:0007669"/>
    <property type="project" value="UniProtKB-KW"/>
</dbReference>
<evidence type="ECO:0000256" key="6">
    <source>
        <dbReference type="ARBA" id="ARBA00029455"/>
    </source>
</evidence>
<keyword evidence="2 7" id="KW-0690">Ribosome biogenesis</keyword>
<keyword evidence="3 7" id="KW-0698">rRNA processing</keyword>
<feature type="compositionally biased region" description="Acidic residues" evidence="8">
    <location>
        <begin position="167"/>
        <end position="187"/>
    </location>
</feature>
<evidence type="ECO:0000256" key="4">
    <source>
        <dbReference type="ARBA" id="ARBA00023242"/>
    </source>
</evidence>
<evidence type="ECO:0000256" key="5">
    <source>
        <dbReference type="ARBA" id="ARBA00023274"/>
    </source>
</evidence>
<reference evidence="9 10" key="1">
    <citation type="submission" date="2017-12" db="EMBL/GenBank/DDBJ databases">
        <authorList>
            <consortium name="DOE Joint Genome Institute"/>
            <person name="Haridas S."/>
            <person name="Kjaerbolling I."/>
            <person name="Vesth T.C."/>
            <person name="Frisvad J.C."/>
            <person name="Nybo J.L."/>
            <person name="Theobald S."/>
            <person name="Kuo A."/>
            <person name="Bowyer P."/>
            <person name="Matsuda Y."/>
            <person name="Mondo S."/>
            <person name="Lyhne E.K."/>
            <person name="Kogle M.E."/>
            <person name="Clum A."/>
            <person name="Lipzen A."/>
            <person name="Salamov A."/>
            <person name="Ngan C.Y."/>
            <person name="Daum C."/>
            <person name="Chiniquy J."/>
            <person name="Barry K."/>
            <person name="LaButti K."/>
            <person name="Simmons B.A."/>
            <person name="Magnuson J.K."/>
            <person name="Mortensen U.H."/>
            <person name="Larsen T.O."/>
            <person name="Grigoriev I.V."/>
            <person name="Baker S.E."/>
            <person name="Andersen M.R."/>
            <person name="Nordberg H.P."/>
            <person name="Cantor M.N."/>
            <person name="Hua S.X."/>
        </authorList>
    </citation>
    <scope>NUCLEOTIDE SEQUENCE [LARGE SCALE GENOMIC DNA]</scope>
    <source>
        <strain evidence="9 10">CBS 102.13</strain>
    </source>
</reference>
<organism evidence="9 10">
    <name type="scientific">Aspergillus candidus</name>
    <dbReference type="NCBI Taxonomy" id="41067"/>
    <lineage>
        <taxon>Eukaryota</taxon>
        <taxon>Fungi</taxon>
        <taxon>Dikarya</taxon>
        <taxon>Ascomycota</taxon>
        <taxon>Pezizomycotina</taxon>
        <taxon>Eurotiomycetes</taxon>
        <taxon>Eurotiomycetidae</taxon>
        <taxon>Eurotiales</taxon>
        <taxon>Aspergillaceae</taxon>
        <taxon>Aspergillus</taxon>
        <taxon>Aspergillus subgen. Circumdati</taxon>
    </lineage>
</organism>
<dbReference type="GO" id="GO:0034457">
    <property type="term" value="C:Mpp10 complex"/>
    <property type="evidence" value="ECO:0007669"/>
    <property type="project" value="UniProtKB-UniRule"/>
</dbReference>
<sequence length="711" mass="79286">MTEHDSGRTDSVAEVSRSTSASLNSALSTPWTFFHPTTELQASITGLAKHFLDPLALSISKNQEFQQTQTKKRKRSKADSDFEDHSLQLQQLYVEGFSPEQIWEQALRILDSADRWLESDYVEKTRYGQLPGLGKAELDYATVDSNNSEHSELASLPDSHSDGSATSDEEAAEDSYSELTDASDDDNLDHHEGFDETSDEDAASTESSKRGNDFHTYTEDAFGLNDGFFSIDDFNRQTDVLERQDIKGGTADMESDEEDINWDADPLTEGSGLAPRRGATPEKLTMDEDAMDDSEDEGPTFDSANVEDDSDSSEVDLHNNSLEETGWTNTSDIKYADFFAPPPRKVSVKDSRPLPKSQPSTTIDDNDIDRAIGDVRRDLLEDDDEVSGEDSEIPNHGVDGPQTQRSSHEKQRARIADEIRRLETANVAKKEWMLSGEARAVERPINSLIEEDLEFEKIGKPVPVITAEISGDIEELIKRRIVAKEFDEVIRRRPGVSDTRDAKRGRLDIDDTKPQQSLADIYETDHVRATDSNYVDPKNQKLIRDRTEISTMWKDINSQLDTLSNWHYKPRTPQADINVVTDVATIMMEDAQPTTGSAVNSLATLAPHEIYVPGSDGRVSGELVLKNGASISKDEMSREEKARLRRRQKKQNKADDSQPKQQSAKVAAKEQIMSDLKKADVKVIGKEGEVTDIHGKQTSSGRRNGADTLKL</sequence>
<dbReference type="Pfam" id="PF04006">
    <property type="entry name" value="Mpp10"/>
    <property type="match status" value="1"/>
</dbReference>
<protein>
    <recommendedName>
        <fullName evidence="7">U3 small nucleolar ribonucleoprotein protein MPP10</fullName>
    </recommendedName>
</protein>
<dbReference type="PIRSF" id="PIRSF017300">
    <property type="entry name" value="snoRNP_Mpp10"/>
    <property type="match status" value="1"/>
</dbReference>
<evidence type="ECO:0000313" key="9">
    <source>
        <dbReference type="EMBL" id="PLB34034.1"/>
    </source>
</evidence>
<evidence type="ECO:0000256" key="3">
    <source>
        <dbReference type="ARBA" id="ARBA00022552"/>
    </source>
</evidence>
<evidence type="ECO:0000313" key="10">
    <source>
        <dbReference type="Proteomes" id="UP000234585"/>
    </source>
</evidence>
<feature type="region of interest" description="Disordered" evidence="8">
    <location>
        <begin position="686"/>
        <end position="711"/>
    </location>
</feature>
<dbReference type="GO" id="GO:0032040">
    <property type="term" value="C:small-subunit processome"/>
    <property type="evidence" value="ECO:0007669"/>
    <property type="project" value="TreeGrafter"/>
</dbReference>
<dbReference type="InterPro" id="IPR012173">
    <property type="entry name" value="Mpp10"/>
</dbReference>
<keyword evidence="4 7" id="KW-0539">Nucleus</keyword>
<feature type="compositionally biased region" description="Acidic residues" evidence="8">
    <location>
        <begin position="253"/>
        <end position="262"/>
    </location>
</feature>